<comment type="similarity">
    <text evidence="1">Belongs to the asparaginase 1 family.</text>
</comment>
<evidence type="ECO:0000256" key="3">
    <source>
        <dbReference type="PIRSR" id="PIRSR001220-1"/>
    </source>
</evidence>
<dbReference type="PRINTS" id="PR00139">
    <property type="entry name" value="ASNGLNASE"/>
</dbReference>
<dbReference type="SUPFAM" id="SSF53774">
    <property type="entry name" value="Glutaminase/Asparaginase"/>
    <property type="match status" value="1"/>
</dbReference>
<evidence type="ECO:0000256" key="2">
    <source>
        <dbReference type="ARBA" id="ARBA00022801"/>
    </source>
</evidence>
<keyword evidence="2" id="KW-0378">Hydrolase</keyword>
<dbReference type="InterPro" id="IPR040919">
    <property type="entry name" value="Asparaginase_C"/>
</dbReference>
<keyword evidence="9" id="KW-1185">Reference proteome</keyword>
<dbReference type="PANTHER" id="PTHR11707:SF28">
    <property type="entry name" value="60 KDA LYSOPHOSPHOLIPASE"/>
    <property type="match status" value="1"/>
</dbReference>
<evidence type="ECO:0000256" key="4">
    <source>
        <dbReference type="PIRSR" id="PIRSR001220-2"/>
    </source>
</evidence>
<evidence type="ECO:0000313" key="8">
    <source>
        <dbReference type="EMBL" id="SEA53182.1"/>
    </source>
</evidence>
<feature type="binding site" evidence="4">
    <location>
        <position position="59"/>
    </location>
    <ligand>
        <name>substrate</name>
    </ligand>
</feature>
<feature type="active site" evidence="5">
    <location>
        <position position="91"/>
    </location>
</feature>
<dbReference type="AlphaFoldDB" id="A0A1H4BZC2"/>
<dbReference type="InterPro" id="IPR006034">
    <property type="entry name" value="Asparaginase/glutaminase-like"/>
</dbReference>
<dbReference type="RefSeq" id="WP_092565121.1">
    <property type="nucleotide sequence ID" value="NZ_FNQV01000011.1"/>
</dbReference>
<dbReference type="Pfam" id="PF00710">
    <property type="entry name" value="Asparaginase"/>
    <property type="match status" value="1"/>
</dbReference>
<feature type="domain" description="L-asparaginase N-terminal" evidence="6">
    <location>
        <begin position="7"/>
        <end position="194"/>
    </location>
</feature>
<dbReference type="SMART" id="SM00870">
    <property type="entry name" value="Asparaginase"/>
    <property type="match status" value="1"/>
</dbReference>
<proteinExistence type="inferred from homology"/>
<evidence type="ECO:0000259" key="6">
    <source>
        <dbReference type="Pfam" id="PF00710"/>
    </source>
</evidence>
<dbReference type="Proteomes" id="UP000199288">
    <property type="component" value="Unassembled WGS sequence"/>
</dbReference>
<dbReference type="InterPro" id="IPR027473">
    <property type="entry name" value="L-asparaginase_C"/>
</dbReference>
<dbReference type="PIRSF" id="PIRSF500176">
    <property type="entry name" value="L_ASNase"/>
    <property type="match status" value="1"/>
</dbReference>
<dbReference type="Gene3D" id="3.40.50.40">
    <property type="match status" value="1"/>
</dbReference>
<dbReference type="SFLD" id="SFLDS00057">
    <property type="entry name" value="Glutaminase/Asparaginase"/>
    <property type="match status" value="1"/>
</dbReference>
<dbReference type="FunFam" id="3.40.50.1170:FF:000001">
    <property type="entry name" value="L-asparaginase 2"/>
    <property type="match status" value="1"/>
</dbReference>
<organism evidence="8 9">
    <name type="scientific">Bowdeniella nasicola</name>
    <dbReference type="NCBI Taxonomy" id="208480"/>
    <lineage>
        <taxon>Bacteria</taxon>
        <taxon>Bacillati</taxon>
        <taxon>Actinomycetota</taxon>
        <taxon>Actinomycetes</taxon>
        <taxon>Actinomycetales</taxon>
        <taxon>Actinomycetaceae</taxon>
        <taxon>Bowdeniella</taxon>
    </lineage>
</organism>
<evidence type="ECO:0000313" key="9">
    <source>
        <dbReference type="Proteomes" id="UP000199288"/>
    </source>
</evidence>
<dbReference type="OrthoDB" id="9788068at2"/>
<name>A0A1H4BZC2_9ACTO</name>
<reference evidence="9" key="1">
    <citation type="submission" date="2016-10" db="EMBL/GenBank/DDBJ databases">
        <authorList>
            <person name="Varghese N."/>
            <person name="Submissions S."/>
        </authorList>
    </citation>
    <scope>NUCLEOTIDE SEQUENCE [LARGE SCALE GENOMIC DNA]</scope>
    <source>
        <strain evidence="9">KPR-1</strain>
    </source>
</reference>
<protein>
    <submittedName>
        <fullName evidence="8">L-asparaginase</fullName>
    </submittedName>
</protein>
<dbReference type="InterPro" id="IPR037152">
    <property type="entry name" value="L-asparaginase_N_sf"/>
</dbReference>
<evidence type="ECO:0000256" key="1">
    <source>
        <dbReference type="ARBA" id="ARBA00010518"/>
    </source>
</evidence>
<dbReference type="InterPro" id="IPR027475">
    <property type="entry name" value="Asparaginase/glutaminase_AS2"/>
</dbReference>
<dbReference type="EMBL" id="FNQV01000011">
    <property type="protein sequence ID" value="SEA53182.1"/>
    <property type="molecule type" value="Genomic_DNA"/>
</dbReference>
<dbReference type="PANTHER" id="PTHR11707">
    <property type="entry name" value="L-ASPARAGINASE"/>
    <property type="match status" value="1"/>
</dbReference>
<evidence type="ECO:0000259" key="7">
    <source>
        <dbReference type="Pfam" id="PF17763"/>
    </source>
</evidence>
<feature type="domain" description="Asparaginase/glutaminase C-terminal" evidence="7">
    <location>
        <begin position="224"/>
        <end position="325"/>
    </location>
</feature>
<dbReference type="CDD" id="cd08964">
    <property type="entry name" value="L-asparaginase_II"/>
    <property type="match status" value="1"/>
</dbReference>
<accession>A0A1H4BZC2</accession>
<evidence type="ECO:0000256" key="5">
    <source>
        <dbReference type="PROSITE-ProRule" id="PRU10100"/>
    </source>
</evidence>
<dbReference type="GO" id="GO:0004067">
    <property type="term" value="F:asparaginase activity"/>
    <property type="evidence" value="ECO:0007669"/>
    <property type="project" value="UniProtKB-UniRule"/>
</dbReference>
<dbReference type="Pfam" id="PF17763">
    <property type="entry name" value="Asparaginase_C"/>
    <property type="match status" value="1"/>
</dbReference>
<sequence>MSHRPSVALGALGGTIAMTPSDTSEAVTPQMSAADLIAAVPGLADIASIRATSLSNLASPAMTMTEVLAALSFARAAIADGARGIVLTHGTDTLEETAFLLDLLWDQPEPLVITGAMRSPSQPSADGPANLIAAIRAAISPDLRGCGVLVAFNDEIHLARAVTKSHSTSLSTFRSPDWGPIARVAEGYVTVMLNPAKRLDPLPVPPPSDVSIPIVEVGLAEGGSYLPALAATGIDALIVAASGVGHMSPAAADHCEDLVAGGLPVIFATKTGAGRTLEGTYGYPGSETDLLSRGLIGAGSLSPRKARLLTHVLVHAGRSRDQMRGEFLRRG</sequence>
<dbReference type="Gene3D" id="3.40.50.1170">
    <property type="entry name" value="L-asparaginase, N-terminal domain"/>
    <property type="match status" value="1"/>
</dbReference>
<dbReference type="PROSITE" id="PS51732">
    <property type="entry name" value="ASN_GLN_ASE_3"/>
    <property type="match status" value="1"/>
</dbReference>
<feature type="binding site" evidence="4">
    <location>
        <begin position="91"/>
        <end position="92"/>
    </location>
    <ligand>
        <name>substrate</name>
    </ligand>
</feature>
<dbReference type="PIRSF" id="PIRSF001220">
    <property type="entry name" value="L-ASNase_gatD"/>
    <property type="match status" value="1"/>
</dbReference>
<feature type="active site" description="O-isoaspartyl threonine intermediate" evidence="3">
    <location>
        <position position="15"/>
    </location>
</feature>
<dbReference type="InterPro" id="IPR004550">
    <property type="entry name" value="AsnASE_II"/>
</dbReference>
<gene>
    <name evidence="8" type="ORF">SAMN02910418_01800</name>
</gene>
<dbReference type="GO" id="GO:0006528">
    <property type="term" value="P:asparagine metabolic process"/>
    <property type="evidence" value="ECO:0007669"/>
    <property type="project" value="InterPro"/>
</dbReference>
<dbReference type="InterPro" id="IPR036152">
    <property type="entry name" value="Asp/glu_Ase-like_sf"/>
</dbReference>
<dbReference type="PROSITE" id="PS00917">
    <property type="entry name" value="ASN_GLN_ASE_2"/>
    <property type="match status" value="1"/>
</dbReference>
<dbReference type="InterPro" id="IPR027474">
    <property type="entry name" value="L-asparaginase_N"/>
</dbReference>